<name>A0A3A9ZUX2_9ACTN</name>
<feature type="compositionally biased region" description="Pro residues" evidence="1">
    <location>
        <begin position="560"/>
        <end position="588"/>
    </location>
</feature>
<accession>A0A3A9ZUX2</accession>
<comment type="caution">
    <text evidence="2">The sequence shown here is derived from an EMBL/GenBank/DDBJ whole genome shotgun (WGS) entry which is preliminary data.</text>
</comment>
<evidence type="ECO:0000313" key="2">
    <source>
        <dbReference type="EMBL" id="RKN51326.1"/>
    </source>
</evidence>
<organism evidence="2 3">
    <name type="scientific">Micromonospora endolithica</name>
    <dbReference type="NCBI Taxonomy" id="230091"/>
    <lineage>
        <taxon>Bacteria</taxon>
        <taxon>Bacillati</taxon>
        <taxon>Actinomycetota</taxon>
        <taxon>Actinomycetes</taxon>
        <taxon>Micromonosporales</taxon>
        <taxon>Micromonosporaceae</taxon>
        <taxon>Micromonospora</taxon>
    </lineage>
</organism>
<dbReference type="EMBL" id="RBAK01000001">
    <property type="protein sequence ID" value="RKN51326.1"/>
    <property type="molecule type" value="Genomic_DNA"/>
</dbReference>
<dbReference type="Gene3D" id="1.25.40.10">
    <property type="entry name" value="Tetratricopeptide repeat domain"/>
    <property type="match status" value="1"/>
</dbReference>
<feature type="compositionally biased region" description="Pro residues" evidence="1">
    <location>
        <begin position="699"/>
        <end position="721"/>
    </location>
</feature>
<dbReference type="PANTHER" id="PTHR37841">
    <property type="entry name" value="GLR2918 PROTEIN"/>
    <property type="match status" value="1"/>
</dbReference>
<evidence type="ECO:0008006" key="4">
    <source>
        <dbReference type="Google" id="ProtNLM"/>
    </source>
</evidence>
<feature type="compositionally biased region" description="Basic and acidic residues" evidence="1">
    <location>
        <begin position="236"/>
        <end position="289"/>
    </location>
</feature>
<feature type="compositionally biased region" description="Basic and acidic residues" evidence="1">
    <location>
        <begin position="328"/>
        <end position="385"/>
    </location>
</feature>
<feature type="compositionally biased region" description="Pro residues" evidence="1">
    <location>
        <begin position="455"/>
        <end position="466"/>
    </location>
</feature>
<feature type="compositionally biased region" description="Basic and acidic residues" evidence="1">
    <location>
        <begin position="1"/>
        <end position="13"/>
    </location>
</feature>
<feature type="compositionally biased region" description="Pro residues" evidence="1">
    <location>
        <begin position="756"/>
        <end position="813"/>
    </location>
</feature>
<feature type="region of interest" description="Disordered" evidence="1">
    <location>
        <begin position="1"/>
        <end position="929"/>
    </location>
</feature>
<feature type="compositionally biased region" description="Basic and acidic residues" evidence="1">
    <location>
        <begin position="908"/>
        <end position="923"/>
    </location>
</feature>
<dbReference type="RefSeq" id="WP_120725732.1">
    <property type="nucleotide sequence ID" value="NZ_RBAK01000001.1"/>
</dbReference>
<keyword evidence="3" id="KW-1185">Reference proteome</keyword>
<feature type="compositionally biased region" description="Low complexity" evidence="1">
    <location>
        <begin position="814"/>
        <end position="827"/>
    </location>
</feature>
<feature type="compositionally biased region" description="Basic and acidic residues" evidence="1">
    <location>
        <begin position="74"/>
        <end position="142"/>
    </location>
</feature>
<dbReference type="OrthoDB" id="4965972at2"/>
<dbReference type="Proteomes" id="UP000281726">
    <property type="component" value="Unassembled WGS sequence"/>
</dbReference>
<feature type="compositionally biased region" description="Basic and acidic residues" evidence="1">
    <location>
        <begin position="155"/>
        <end position="172"/>
    </location>
</feature>
<evidence type="ECO:0000313" key="3">
    <source>
        <dbReference type="Proteomes" id="UP000281726"/>
    </source>
</evidence>
<feature type="compositionally biased region" description="Low complexity" evidence="1">
    <location>
        <begin position="670"/>
        <end position="682"/>
    </location>
</feature>
<feature type="compositionally biased region" description="Low complexity" evidence="1">
    <location>
        <begin position="876"/>
        <end position="885"/>
    </location>
</feature>
<feature type="compositionally biased region" description="Basic and acidic residues" evidence="1">
    <location>
        <begin position="399"/>
        <end position="420"/>
    </location>
</feature>
<feature type="compositionally biased region" description="Pro residues" evidence="1">
    <location>
        <begin position="620"/>
        <end position="629"/>
    </location>
</feature>
<feature type="compositionally biased region" description="Pro residues" evidence="1">
    <location>
        <begin position="656"/>
        <end position="669"/>
    </location>
</feature>
<dbReference type="InterPro" id="IPR032774">
    <property type="entry name" value="WG_beta_rep"/>
</dbReference>
<proteinExistence type="predicted"/>
<reference evidence="2 3" key="1">
    <citation type="journal article" date="2004" name="Syst. Appl. Microbiol.">
        <title>Cryptoendolithic actinomycetes from antarctic sandstone rock samples: Micromonospora endolithica sp. nov. and two isolates related to Micromonospora coerulea Jensen 1932.</title>
        <authorList>
            <person name="Hirsch P."/>
            <person name="Mevs U."/>
            <person name="Kroppenstedt R.M."/>
            <person name="Schumann P."/>
            <person name="Stackebrandt E."/>
        </authorList>
    </citation>
    <scope>NUCLEOTIDE SEQUENCE [LARGE SCALE GENOMIC DNA]</scope>
    <source>
        <strain evidence="2 3">JCM 12677</strain>
    </source>
</reference>
<evidence type="ECO:0000256" key="1">
    <source>
        <dbReference type="SAM" id="MobiDB-lite"/>
    </source>
</evidence>
<sequence length="1350" mass="144736">MSRGYADRWHDPAEPSWVVEPTNEWHPQFPGQRYPGDIGTPHAPPPRSRATAVGRAEVPPLAPTRPDGTYLGRSWDDEPDGRPRPDLPTGRHDGHPTRADSHPSRDDGAARRGYPDEMYRRPAGDSARSDDHYRRPEPDARNGRGATDRSTPGRPVDEQRHRDNGRDRQDHRAPRHQPAASDRPVSPTGYAAAGWVPEPDEGRPRRADSYGRPADGPARHEPVEEPRRPRYPWGRAAEEHRDRAPDPPWDRPGDGRWERTSDGHPDQGPDDARDRTPDDRWHRTSDAFRDPSAPGPGRTSQGPWAPPADRQRPTGGHHHRTDAPGVPVDRRSWPERDRPAQPPHEGDRRRTDPDEYRRPREAAARAETYPDRRPRPPEQPRDPREGGLPWPPPGPVRPYDGDTARRPEHRRPVEPVDRPRHQTPPQRYDERPRGPVTREPATPVSPAPLSGTPVSPAPVSGPPVVPDRPVSPATPAPVSGPPVHDRLRPPPPGADDQLTDGRRDPARPAPADEPVSGPPAARLRVEFRPAPTEGTPTADPAPTDARHGASTAPTAESPAAPAPTGPGLPRPYVPPPSSEPTPPPPVTTPPGSADAWFRPARPTGADEEPETVRPEEHPPAPDATGPPPADSGRTPEAAAPVSAPPSDPSWSADPVSGPPAAPVSAPPAVPVSAAPAEASAAPPAYPPPMPITDSTPGAPSTPPAYPTSAPPEHPESTPPAAPVSAAPAEATSAPPDHPPPMPTTDSTPAALDTPVSAPPAYPTSAPPEHPESTPPAAPIPAPPAAPTSAPPAAPISAPPAHPTSTPPDRPVSAPPLAAAPTHTLTDPPAEEAPTDEDAAHASADRPGSTPPDAGPRHTAVPNEHRNADAPRPVSAPPSLTAAPAPRDLALSVDTSADESHVPATESARSPERAGRPDPVRDDPEQVLAGYPWRLDPTTLREVVEEPEDFRVVRRRLTEKLGSAVDNRSRARLLSLRAVVSRIVGDLDDALADGRLALTYAEATGELRRTSLAQARLAHVLRWRGEYAEADRLFAHANSDELPDRLRAALHEHAGRCCFDQGRLIEACDHFERALDLRGAADPELLARVRSSLDAVADRATAGGFGPYPRGRDEVLERVRPPVPARDGDRWGYADADGEMVVPGRYAEVQPFHDGVAWVRPPDGDRWALIDLVGETVVAPTYRVVRSFSDGLAWVSHGEPGGWCAVDTTGEIAVPPGFADVRPFRRGLAAVRREGWGAVDRTGRIVVSTRYHGFATTLSDGRYVDGFTDEGLAVIDVAGRRGVVDRTGTVLVPPVHPVLVVHPVAFLTGDGAGRWGALDRRGEPLIDPVHRNPDDVVAEIDRLLTDTNPVL</sequence>
<dbReference type="PANTHER" id="PTHR37841:SF1">
    <property type="entry name" value="DUF3298 DOMAIN-CONTAINING PROTEIN"/>
    <property type="match status" value="1"/>
</dbReference>
<feature type="compositionally biased region" description="Low complexity" evidence="1">
    <location>
        <begin position="743"/>
        <end position="755"/>
    </location>
</feature>
<feature type="compositionally biased region" description="Basic and acidic residues" evidence="1">
    <location>
        <begin position="217"/>
        <end position="228"/>
    </location>
</feature>
<protein>
    <recommendedName>
        <fullName evidence="4">WG repeat-containing protein</fullName>
    </recommendedName>
</protein>
<dbReference type="Pfam" id="PF14903">
    <property type="entry name" value="WG_beta_rep"/>
    <property type="match status" value="3"/>
</dbReference>
<feature type="compositionally biased region" description="Low complexity" evidence="1">
    <location>
        <begin position="548"/>
        <end position="559"/>
    </location>
</feature>
<feature type="compositionally biased region" description="Basic and acidic residues" evidence="1">
    <location>
        <begin position="610"/>
        <end position="619"/>
    </location>
</feature>
<gene>
    <name evidence="2" type="ORF">D7223_03760</name>
</gene>
<dbReference type="InterPro" id="IPR011990">
    <property type="entry name" value="TPR-like_helical_dom_sf"/>
</dbReference>
<feature type="compositionally biased region" description="Basic and acidic residues" evidence="1">
    <location>
        <begin position="200"/>
        <end position="209"/>
    </location>
</feature>
<feature type="compositionally biased region" description="Low complexity" evidence="1">
    <location>
        <begin position="722"/>
        <end position="734"/>
    </location>
</feature>
<dbReference type="SUPFAM" id="SSF48452">
    <property type="entry name" value="TPR-like"/>
    <property type="match status" value="1"/>
</dbReference>